<reference evidence="2 3" key="1">
    <citation type="submission" date="2023-08" db="EMBL/GenBank/DDBJ databases">
        <title>Rhodoferax potami sp. nov. and Rhodoferax mekongensis sp. nov., isolated from the Mekong River in Thailand.</title>
        <authorList>
            <person name="Kitikhun S."/>
            <person name="Charoenyingcharoen P."/>
            <person name="Siriarchawattana P."/>
            <person name="Likhitrattanapisal S."/>
            <person name="Nilsakha T."/>
            <person name="Chanpet A."/>
            <person name="Rattanawaree P."/>
            <person name="Ingsriswang S."/>
        </authorList>
    </citation>
    <scope>NUCLEOTIDE SEQUENCE [LARGE SCALE GENOMIC DNA]</scope>
    <source>
        <strain evidence="2 3">TBRC 17660</strain>
    </source>
</reference>
<comment type="caution">
    <text evidence="2">The sequence shown here is derived from an EMBL/GenBank/DDBJ whole genome shotgun (WGS) entry which is preliminary data.</text>
</comment>
<evidence type="ECO:0000313" key="3">
    <source>
        <dbReference type="Proteomes" id="UP001321700"/>
    </source>
</evidence>
<accession>A0ABU3KL24</accession>
<sequence length="275" mass="30900">MEEPLYAELQREVQRKLGRCLIRIQQYELLLKEMLAKREVSLQTGRKGLVPEDSESNFKTLGQLAGELTDEYFQPTLTDAETPLPDKSTDEKEQPPGSFHLSFSVSIAPEAHAKMVKELQELVDLRNDLVHHFLEGQDLLSEQGCIAADMYLQDCYSEIDRHLASLREWAKSSNESKLSMAAFVISPEFQEFLLAGMKPSSSEREGALPKFVEVLRQAEGEVAIDGWTPLSAAIEFAKGTAPDVTLKTHRFGSWRQVLSEARVFEVSRLSNAVSI</sequence>
<dbReference type="RefSeq" id="WP_313873750.1">
    <property type="nucleotide sequence ID" value="NZ_JAVBIK010000001.1"/>
</dbReference>
<feature type="region of interest" description="Disordered" evidence="1">
    <location>
        <begin position="78"/>
        <end position="97"/>
    </location>
</feature>
<gene>
    <name evidence="2" type="ORF">RAE19_04295</name>
</gene>
<organism evidence="2 3">
    <name type="scientific">Rhodoferax potami</name>
    <dbReference type="NCBI Taxonomy" id="3068338"/>
    <lineage>
        <taxon>Bacteria</taxon>
        <taxon>Pseudomonadati</taxon>
        <taxon>Pseudomonadota</taxon>
        <taxon>Betaproteobacteria</taxon>
        <taxon>Burkholderiales</taxon>
        <taxon>Comamonadaceae</taxon>
        <taxon>Rhodoferax</taxon>
    </lineage>
</organism>
<proteinExistence type="predicted"/>
<dbReference type="EMBL" id="JAVBIK010000001">
    <property type="protein sequence ID" value="MDT7517964.1"/>
    <property type="molecule type" value="Genomic_DNA"/>
</dbReference>
<protein>
    <recommendedName>
        <fullName evidence="4">HTH OST-type domain-containing protein</fullName>
    </recommendedName>
</protein>
<keyword evidence="3" id="KW-1185">Reference proteome</keyword>
<evidence type="ECO:0008006" key="4">
    <source>
        <dbReference type="Google" id="ProtNLM"/>
    </source>
</evidence>
<dbReference type="Proteomes" id="UP001321700">
    <property type="component" value="Unassembled WGS sequence"/>
</dbReference>
<name>A0ABU3KL24_9BURK</name>
<evidence type="ECO:0000313" key="2">
    <source>
        <dbReference type="EMBL" id="MDT7517964.1"/>
    </source>
</evidence>
<evidence type="ECO:0000256" key="1">
    <source>
        <dbReference type="SAM" id="MobiDB-lite"/>
    </source>
</evidence>